<sequence length="170" mass="19795">MKASNKNNPFKTPEGYFENFTDGLMDKLNEEKFNLPKEDGFVVPEHYLEGLHKNIQEKLNSEETKVVQLNPYRKYYLTAASIAAIILIFFGFNWNTPGEITFEDLASTDIENYFESNELGLTTYEIAELLPVDELEINDILENQFNEENVIDYLNDNIDDIEDLNLEDYE</sequence>
<gene>
    <name evidence="2" type="ORF">FEE95_17545</name>
</gene>
<dbReference type="AlphaFoldDB" id="A0A5S3Q9I0"/>
<reference evidence="2 3" key="1">
    <citation type="submission" date="2019-05" db="EMBL/GenBank/DDBJ databases">
        <authorList>
            <person name="Zhang J.-Y."/>
            <person name="Feg X."/>
            <person name="Du Z.-J."/>
        </authorList>
    </citation>
    <scope>NUCLEOTIDE SEQUENCE [LARGE SCALE GENOMIC DNA]</scope>
    <source>
        <strain evidence="2 3">RZ26</strain>
    </source>
</reference>
<dbReference type="EMBL" id="VATY01000004">
    <property type="protein sequence ID" value="TMM53703.1"/>
    <property type="molecule type" value="Genomic_DNA"/>
</dbReference>
<feature type="transmembrane region" description="Helical" evidence="1">
    <location>
        <begin position="75"/>
        <end position="94"/>
    </location>
</feature>
<evidence type="ECO:0000313" key="3">
    <source>
        <dbReference type="Proteomes" id="UP000310314"/>
    </source>
</evidence>
<dbReference type="OrthoDB" id="981524at2"/>
<accession>A0A5S3Q9I0</accession>
<keyword evidence="1" id="KW-0812">Transmembrane</keyword>
<name>A0A5S3Q9I0_9FLAO</name>
<evidence type="ECO:0000256" key="1">
    <source>
        <dbReference type="SAM" id="Phobius"/>
    </source>
</evidence>
<keyword evidence="1" id="KW-0472">Membrane</keyword>
<dbReference type="Proteomes" id="UP000310314">
    <property type="component" value="Unassembled WGS sequence"/>
</dbReference>
<comment type="caution">
    <text evidence="2">The sequence shown here is derived from an EMBL/GenBank/DDBJ whole genome shotgun (WGS) entry which is preliminary data.</text>
</comment>
<evidence type="ECO:0000313" key="2">
    <source>
        <dbReference type="EMBL" id="TMM53703.1"/>
    </source>
</evidence>
<keyword evidence="3" id="KW-1185">Reference proteome</keyword>
<protein>
    <submittedName>
        <fullName evidence="2">Uncharacterized protein</fullName>
    </submittedName>
</protein>
<dbReference type="RefSeq" id="WP_138659327.1">
    <property type="nucleotide sequence ID" value="NZ_VATY01000004.1"/>
</dbReference>
<keyword evidence="1" id="KW-1133">Transmembrane helix</keyword>
<proteinExistence type="predicted"/>
<organism evidence="2 3">
    <name type="scientific">Maribacter algarum</name>
    <name type="common">ex Zhang et al. 2020</name>
    <dbReference type="NCBI Taxonomy" id="2578118"/>
    <lineage>
        <taxon>Bacteria</taxon>
        <taxon>Pseudomonadati</taxon>
        <taxon>Bacteroidota</taxon>
        <taxon>Flavobacteriia</taxon>
        <taxon>Flavobacteriales</taxon>
        <taxon>Flavobacteriaceae</taxon>
        <taxon>Maribacter</taxon>
    </lineage>
</organism>